<name>A0A812WLS9_SYMPI</name>
<dbReference type="SUPFAM" id="SSF57184">
    <property type="entry name" value="Growth factor receptor domain"/>
    <property type="match status" value="1"/>
</dbReference>
<dbReference type="SMART" id="SM01411">
    <property type="entry name" value="Ephrin_rec_like"/>
    <property type="match status" value="1"/>
</dbReference>
<dbReference type="OrthoDB" id="426260at2759"/>
<dbReference type="EMBL" id="CAJNIZ010044534">
    <property type="protein sequence ID" value="CAE7692448.1"/>
    <property type="molecule type" value="Genomic_DNA"/>
</dbReference>
<feature type="domain" description="Tyrosine-protein kinase ephrin type A/B receptor-like" evidence="1">
    <location>
        <begin position="297"/>
        <end position="326"/>
    </location>
</feature>
<keyword evidence="3" id="KW-1185">Reference proteome</keyword>
<evidence type="ECO:0000313" key="2">
    <source>
        <dbReference type="EMBL" id="CAE7692448.1"/>
    </source>
</evidence>
<dbReference type="InterPro" id="IPR009030">
    <property type="entry name" value="Growth_fac_rcpt_cys_sf"/>
</dbReference>
<accession>A0A812WLS9</accession>
<evidence type="ECO:0000259" key="1">
    <source>
        <dbReference type="Pfam" id="PF07699"/>
    </source>
</evidence>
<proteinExistence type="predicted"/>
<organism evidence="2 3">
    <name type="scientific">Symbiodinium pilosum</name>
    <name type="common">Dinoflagellate</name>
    <dbReference type="NCBI Taxonomy" id="2952"/>
    <lineage>
        <taxon>Eukaryota</taxon>
        <taxon>Sar</taxon>
        <taxon>Alveolata</taxon>
        <taxon>Dinophyceae</taxon>
        <taxon>Suessiales</taxon>
        <taxon>Symbiodiniaceae</taxon>
        <taxon>Symbiodinium</taxon>
    </lineage>
</organism>
<sequence length="487" mass="53628">MGYAGEEAMFVSPQLVADAYEDSGVSLDWYRSYNSSKVSVRQYFSSLQDLPIEDFAFCNDSTRMWADPIFMNDSARWSGDLDGLVRVPNCYHAKCQAYDRFWIAPACRSTAYAIPAAIGILDQKYETSAASQEYFYELARNYRVLSHWFRPDTSQVAFNPQQIIFPIHSAREWAVGNKRTAAIGSYIGKLVNRRLREKARSLITFLDNLQLELMEMQEYLAKKDSSNSWEEVACQWIFDNRQRWEMWVPKDTTCFAGFGLIGVAENAVTSREDAAGCGHCAPGTVSSAVLDDVGRTDACTSCEVGAYQEQAGETLCVRCPAGRIATTAGRPQCEACPPGTYANSSGLDMCHVCGTGSIQWTTSRVTQVRGIPQWLQIEAAVSESFCRCIPGWFLGEDQTCHECIKGASCPGSNDIHLIPGYFSFAYDRGSIYRCYRNALACPGGVPGSCAEGRDSSSVACSACLPGLHPTAEGCVPCRGQDWRGGVV</sequence>
<reference evidence="2" key="1">
    <citation type="submission" date="2021-02" db="EMBL/GenBank/DDBJ databases">
        <authorList>
            <person name="Dougan E. K."/>
            <person name="Rhodes N."/>
            <person name="Thang M."/>
            <person name="Chan C."/>
        </authorList>
    </citation>
    <scope>NUCLEOTIDE SEQUENCE</scope>
</reference>
<dbReference type="Gene3D" id="3.40.190.10">
    <property type="entry name" value="Periplasmic binding protein-like II"/>
    <property type="match status" value="1"/>
</dbReference>
<dbReference type="Proteomes" id="UP000649617">
    <property type="component" value="Unassembled WGS sequence"/>
</dbReference>
<gene>
    <name evidence="2" type="primary">Tg</name>
    <name evidence="2" type="ORF">SPIL2461_LOCUS19400</name>
</gene>
<dbReference type="PANTHER" id="PTHR46967:SF2">
    <property type="entry name" value="SUSHI, VON WILLEBRAND FACTOR TYPE A, EGF AND PENTRAXIN DOMAIN-CONTAINING PROTEIN 1-LIKE"/>
    <property type="match status" value="1"/>
</dbReference>
<comment type="caution">
    <text evidence="2">The sequence shown here is derived from an EMBL/GenBank/DDBJ whole genome shotgun (WGS) entry which is preliminary data.</text>
</comment>
<dbReference type="PANTHER" id="PTHR46967">
    <property type="entry name" value="INSULIN-LIKE GROWTH FACTOR BINDING PROTEIN,N-TERMINAL"/>
    <property type="match status" value="1"/>
</dbReference>
<dbReference type="InterPro" id="IPR011641">
    <property type="entry name" value="Tyr-kin_ephrin_A/B_rcpt-like"/>
</dbReference>
<dbReference type="AlphaFoldDB" id="A0A812WLS9"/>
<evidence type="ECO:0000313" key="3">
    <source>
        <dbReference type="Proteomes" id="UP000649617"/>
    </source>
</evidence>
<protein>
    <submittedName>
        <fullName evidence="2">Tg protein</fullName>
    </submittedName>
</protein>
<dbReference type="Gene3D" id="2.10.50.10">
    <property type="entry name" value="Tumor Necrosis Factor Receptor, subunit A, domain 2"/>
    <property type="match status" value="2"/>
</dbReference>
<dbReference type="Pfam" id="PF07699">
    <property type="entry name" value="Ephrin_rec_like"/>
    <property type="match status" value="1"/>
</dbReference>